<accession>A0A443ITB5</accession>
<feature type="active site" evidence="4">
    <location>
        <position position="265"/>
    </location>
</feature>
<evidence type="ECO:0000256" key="2">
    <source>
        <dbReference type="ARBA" id="ARBA00023002"/>
    </source>
</evidence>
<keyword evidence="2 5" id="KW-0560">Oxidoreductase</keyword>
<evidence type="ECO:0000256" key="5">
    <source>
        <dbReference type="RuleBase" id="RU003345"/>
    </source>
</evidence>
<proteinExistence type="inferred from homology"/>
<dbReference type="Gene3D" id="3.40.309.10">
    <property type="entry name" value="Aldehyde Dehydrogenase, Chain A, domain 2"/>
    <property type="match status" value="1"/>
</dbReference>
<evidence type="ECO:0000313" key="8">
    <source>
        <dbReference type="Proteomes" id="UP000285710"/>
    </source>
</evidence>
<evidence type="ECO:0000313" key="7">
    <source>
        <dbReference type="EMBL" id="RWR10971.1"/>
    </source>
</evidence>
<dbReference type="InterPro" id="IPR016161">
    <property type="entry name" value="Ald_DH/histidinol_DH"/>
</dbReference>
<reference evidence="7 8" key="1">
    <citation type="submission" date="2019-01" db="EMBL/GenBank/DDBJ databases">
        <title>Sinorhodobacter populi sp. nov. isolated from the symptomatic bark tissue of Populus euramericana canker.</title>
        <authorList>
            <person name="Xu G."/>
        </authorList>
    </citation>
    <scope>NUCLEOTIDE SEQUENCE [LARGE SCALE GENOMIC DNA]</scope>
    <source>
        <strain evidence="7 8">2D-5</strain>
    </source>
</reference>
<comment type="similarity">
    <text evidence="1 3 5">Belongs to the aldehyde dehydrogenase family.</text>
</comment>
<protein>
    <submittedName>
        <fullName evidence="7">Aldehyde dehydrogenase family protein</fullName>
    </submittedName>
</protein>
<dbReference type="Proteomes" id="UP000285710">
    <property type="component" value="Unassembled WGS sequence"/>
</dbReference>
<dbReference type="GO" id="GO:0016620">
    <property type="term" value="F:oxidoreductase activity, acting on the aldehyde or oxo group of donors, NAD or NADP as acceptor"/>
    <property type="evidence" value="ECO:0007669"/>
    <property type="project" value="UniProtKB-UniRule"/>
</dbReference>
<dbReference type="FunFam" id="3.40.605.10:FF:000007">
    <property type="entry name" value="NAD/NADP-dependent betaine aldehyde dehydrogenase"/>
    <property type="match status" value="1"/>
</dbReference>
<feature type="domain" description="Aldehyde dehydrogenase" evidence="6">
    <location>
        <begin position="42"/>
        <end position="484"/>
    </location>
</feature>
<dbReference type="Gene3D" id="3.40.605.10">
    <property type="entry name" value="Aldehyde Dehydrogenase, Chain A, domain 1"/>
    <property type="match status" value="2"/>
</dbReference>
<evidence type="ECO:0000259" key="6">
    <source>
        <dbReference type="Pfam" id="PF00171"/>
    </source>
</evidence>
<dbReference type="PANTHER" id="PTHR11699">
    <property type="entry name" value="ALDEHYDE DEHYDROGENASE-RELATED"/>
    <property type="match status" value="1"/>
</dbReference>
<dbReference type="AlphaFoldDB" id="A0A443ITB5"/>
<gene>
    <name evidence="7" type="ORF">D2T33_11565</name>
</gene>
<feature type="domain" description="Aldehyde dehydrogenase" evidence="6">
    <location>
        <begin position="541"/>
        <end position="758"/>
    </location>
</feature>
<dbReference type="RefSeq" id="WP_128269867.1">
    <property type="nucleotide sequence ID" value="NZ_SAUW01000011.1"/>
</dbReference>
<name>A0A443ITB5_9RHOB</name>
<organism evidence="7 8">
    <name type="scientific">Paenirhodobacter populi</name>
    <dbReference type="NCBI Taxonomy" id="2306993"/>
    <lineage>
        <taxon>Bacteria</taxon>
        <taxon>Pseudomonadati</taxon>
        <taxon>Pseudomonadota</taxon>
        <taxon>Alphaproteobacteria</taxon>
        <taxon>Rhodobacterales</taxon>
        <taxon>Rhodobacter group</taxon>
        <taxon>Paenirhodobacter</taxon>
    </lineage>
</organism>
<dbReference type="SUPFAM" id="SSF53720">
    <property type="entry name" value="ALDH-like"/>
    <property type="match status" value="2"/>
</dbReference>
<dbReference type="Pfam" id="PF00171">
    <property type="entry name" value="Aldedh"/>
    <property type="match status" value="2"/>
</dbReference>
<dbReference type="InterPro" id="IPR016163">
    <property type="entry name" value="Ald_DH_C"/>
</dbReference>
<keyword evidence="8" id="KW-1185">Reference proteome</keyword>
<dbReference type="EMBL" id="SAUW01000011">
    <property type="protein sequence ID" value="RWR10971.1"/>
    <property type="molecule type" value="Genomic_DNA"/>
</dbReference>
<evidence type="ECO:0000256" key="1">
    <source>
        <dbReference type="ARBA" id="ARBA00009986"/>
    </source>
</evidence>
<dbReference type="FunFam" id="3.40.309.10:FF:000012">
    <property type="entry name" value="Betaine aldehyde dehydrogenase"/>
    <property type="match status" value="1"/>
</dbReference>
<evidence type="ECO:0000256" key="3">
    <source>
        <dbReference type="PIRNR" id="PIRNR036490"/>
    </source>
</evidence>
<dbReference type="PROSITE" id="PS00687">
    <property type="entry name" value="ALDEHYDE_DEHYDR_GLU"/>
    <property type="match status" value="1"/>
</dbReference>
<dbReference type="InterPro" id="IPR016162">
    <property type="entry name" value="Ald_DH_N"/>
</dbReference>
<comment type="caution">
    <text evidence="7">The sequence shown here is derived from an EMBL/GenBank/DDBJ whole genome shotgun (WGS) entry which is preliminary data.</text>
</comment>
<evidence type="ECO:0000256" key="4">
    <source>
        <dbReference type="PROSITE-ProRule" id="PRU10007"/>
    </source>
</evidence>
<sequence>MSIKDIMESMDYGPAPEAVTDAKAWLAARGGRLGHFIDGAFTSADQAVIEVENPATGEILARVPAAGPAEVDAAVAAAKSAFPRWSRLTGFERAQYLYAIARGLQKRERFFSVLESLDNGKPIRESRNADIPLAIRHFYHHAGWAAVLDSEFPGYEPLGVCGQVIPWNFPLLMLAWKIAPALAAGNTVVLKPADLTPLTATAFAELLCEAGLPKGVINIVHGGGETGALIVRHPDVAKVAFTGSTAVGREIRRATAGSGKRLTLELGGKSPFIVCADADLDAAVEGVVDGIWFNQGEVCCAGSRLLLQEGIAERFLTRLRARMDRIRLGDPLDKSTDMGAIVSGRQKARIEALLRDARAEGHTLEQSACPLPARGHFVAPGFFADTEPAATVSQVEIFGPIAVTTTFRTVDEAVSLANNTAYGLAASVWSENVNAATELAARLKAGVVWINATNIFDAGAPFGGMKESGFGREGACEGMSAYLRPAAGKRRAALKPAPVDLTAFTGTEAVGPGLIDRTMKNYIGGAQARPDGGASYVVRGRKGEALGLAPISGRKDIRNAVEAALKAGGWAANAHARAQVLFFMAENIAAREADLVAALVQAGVSRADAGAEVRKTLERVFYYAGMADKDDGRIHATKPRHLTLSVKEPLGVVGVVAPDEAPLLSLMSLILPLIATGNRVVAVPSPAHALIAQPLYQVFDTSDLPGGVVNLVTGERDALAAVLADHDAVDGLWYHGPTEGAARVEALSAGNLKQVWTNGGLALDWLDDATARGRDWLDHATQVKTIWLPYGA</sequence>
<reference evidence="7 8" key="2">
    <citation type="submission" date="2019-01" db="EMBL/GenBank/DDBJ databases">
        <authorList>
            <person name="Li Y."/>
        </authorList>
    </citation>
    <scope>NUCLEOTIDE SEQUENCE [LARGE SCALE GENOMIC DNA]</scope>
    <source>
        <strain evidence="7 8">2D-5</strain>
    </source>
</reference>
<dbReference type="InterPro" id="IPR015590">
    <property type="entry name" value="Aldehyde_DH_dom"/>
</dbReference>
<dbReference type="PIRSF" id="PIRSF036490">
    <property type="entry name" value="Aldedh_dupl"/>
    <property type="match status" value="1"/>
</dbReference>
<dbReference type="InterPro" id="IPR029510">
    <property type="entry name" value="Ald_DH_CS_GLU"/>
</dbReference>
<dbReference type="InterPro" id="IPR011408">
    <property type="entry name" value="Aldehyde_DH"/>
</dbReference>